<dbReference type="EMBL" id="JAAVVJ010000002">
    <property type="protein sequence ID" value="KAF7227862.1"/>
    <property type="molecule type" value="Genomic_DNA"/>
</dbReference>
<feature type="region of interest" description="Disordered" evidence="7">
    <location>
        <begin position="1180"/>
        <end position="1220"/>
    </location>
</feature>
<sequence>MVLRWSTPSVCRSAAAWFHLLVSSLLLLQTLVSVCGVPSCPRSCSCPGTKEVHCTFRHLTAIPKTFPKGTERLNLGYNSLTEVERSEFRSLRQLEMLMLHGNDIRTIQSGAFYSLRSLQILKLSYNKLTAVNPGLFEGLVGLIRLHLDHNLIGFIEPYSFSGLTSLKLLQLEGNLLKEIHPHTFITVSALGSFWTSGLKHLHLSDNLLEVLPATSLKTAPRLELLTLHGNPWNCDCQLHWLVRWSAAHDGVVKCKRERGTIDVCPQCSFPQHLNGTQLLGLTTDKLTCERPVLRSPLKQWDNPVWAESEAEPDLPYTRDLEKPLGQMTIVLSDSHGNRAHVDCDVRHPGDSSPMTWAASPLSPAEISVNISLMTVLECDIDRETLQNLWQLVAYYYESSAILERGQLRSNTSRATYQYTQVVSEASPYFTELKGHLDAEPSWLLQPRITLKLNRQQTTTKKLAMDFTALITKDINSLRGQDEDAASSWALIRRGATGRVQAALEGSKVHLECSVMTSGSEVKLEWMLPDLSIVEDPTDKIKISERGQLVILNATLSDSGLYYCIVRTRAAVDLMPLRLTIKECSMSPTAFNGQKLLVDKGNSLSLSCEVTSAQPSQTWWYLPKNEILLPTQRTRKAEVMANGTLVVRRMTQEDAGEYSCLVSNLYGVDMLSHIVEVSEEKSSEKSKVKTEREQKILHLDVKEGEGSGGDYQETMGPFATQFPEKVGPPQRKASEFLKRVRIKDSKRKPHKSVKELDPNRWAEMLAKANAKPSVSLPTEPSLEEPSTVTVQRSTSTTPTANPTTVSYLRHFTTPRHSHITKFPLHQKVWAKAPPNNGRKGSQHGVSGRLKDHQPAFPGSTAVTQQHVSERVKVVTVPPNVGVNQPVDENKHVGDGRRNSGFVPGMFNRRRPFYRHRKPPMRKAHPPINPFQQITTPTTTTTTTTTTTAIPILTTASNLAKYEMENEHDKFEDYDYKKGIGLDSTGDLISGPPRNTNLGSTITPFPMVTERDPFIGEQHLPNPKTTYTPKMQSPNLIRAEDLLNVNKYETKTKEVREETAENGSNGRKPVGENSRKQVSTKSKQGKLTVDKVKPKVELVTKSYNTQYKTQVPVHNIEHSPNQVIPIHSRTLSTKNVSTNRTMEEVRQKENKGAPKPTRKPEIHSFPLVEPLHPWLHPIYDRSEQTTSSRITQTNQDRNAGQEGEVNPDRHSQLPRVPPTSHWSARQHLYHHPIFPSWTGQKSISQPRQGPDSYPASTHRPWPFPHLWVHTSLVTNGPEITADTVKPNPTVSGPENFKVIPSTSHHHHHPHQNHRVDIRTQTRDHLFLSRLRNRYRQPAEVHVSPSEAQLERIAQLGRIATPKPRSSYYDALAPIKRRPSPPPSYRPHFLRPPAPTGSYHSEHSNAANPSPPPLRGFTPTPLPYYPTTSLAGARWPVGGRLRSQHPTAAPPFPWLLGVGGVKPRITTVNSASVSVLAEDDVFLPCKATGNPEPNVAWTKVSTGATILANTKHGPRFEVLKNGTFMIKNIQLQDRGQYLCTAHNRFGSDRMVITLAVQTEAPRIQPPQSTEIATYLGKNVSFHCLASGRPPAQISWILPDRTFVREAGTMQTPISQMSLLQNGTLKIHPANFSSKGDYKCIASNAAGADTITYHLHVAALPPSIGEEAQEAMTVQQGRSVYAHCSAKGEPVPALKWMIPAGISVKPSQVLGRRLFVFPNGTLLVNNILPADGGKYECHATNAVGIAKRMVQLEVKEDSFSHRPPLPVPPTQHRDTPSRQHIVSAMYGSTVYLHCPESTGSIRGTLWQLPSKTIMEHRYSPERPIKVFHNGTLRILQLTEMDGGNYLCIFQRPNGEDMELFQVDVLMVPPRIEHVRTAQTRITFGENFQVDCVASGLPNPEVSWSLPDGTLVNNALQSDDSGLRSRRYVMFGNGTLLLQQMGKKDEGDYTCHATNKLGKDEKKVRVKVEPNAPQIEKSQSTMTVKLEESAKLSCQAIGEPKPRIVWISPRKDVIQVSSDKYQILEDGTLVINRLTLADEGKYACVARNAAGDDVKNTIVKAEPQEPFIDGVKGKSTTKLLGVSYQTAHLDCKVKGKPEPKVWWITPYGHSLATPYLGGRFQVHQNGSLELRGVRKTDEGIYKCFAKNHLGEASLSVELEVAPLAEKPSFYIPNIEILPIKQDVGQLVLECSARGKPNPEFLWVLPNGTMLTPGLRLQRFFHHFGNGTLRISHPAATDKGIYRCLAKNVAGQAEKRYALEAGRKPVIRGPTGGMKITYGLNLNLPCPVDGWPQPSITWTLPNGVVLDKPQTIGRISFLTNGSLHVRQVANFDKGTYVCKAANSFGSTALTYPVTVMVFPPRITTTMASITRVLQGTPVMLQCVATGIPRPDISWTLPGRTTLLPHNRYTARGGIRMTDEGSLVIQNPVLTNSGIYKCNAKNSLGTDFKSTYLQVI</sequence>
<feature type="domain" description="Ig-like" evidence="9">
    <location>
        <begin position="1968"/>
        <end position="2054"/>
    </location>
</feature>
<dbReference type="Gene3D" id="2.60.40.10">
    <property type="entry name" value="Immunoglobulins"/>
    <property type="match status" value="12"/>
</dbReference>
<feature type="domain" description="Ig-like" evidence="9">
    <location>
        <begin position="2167"/>
        <end position="2254"/>
    </location>
</feature>
<dbReference type="FunFam" id="2.60.40.10:FF:000032">
    <property type="entry name" value="palladin isoform X1"/>
    <property type="match status" value="2"/>
</dbReference>
<feature type="region of interest" description="Disordered" evidence="7">
    <location>
        <begin position="878"/>
        <end position="942"/>
    </location>
</feature>
<comment type="caution">
    <text evidence="10">The sequence shown here is derived from an EMBL/GenBank/DDBJ whole genome shotgun (WGS) entry which is preliminary data.</text>
</comment>
<feature type="compositionally biased region" description="Basic and acidic residues" evidence="7">
    <location>
        <begin position="886"/>
        <end position="896"/>
    </location>
</feature>
<feature type="domain" description="Ig-like" evidence="9">
    <location>
        <begin position="504"/>
        <end position="579"/>
    </location>
</feature>
<feature type="domain" description="Ig-like" evidence="9">
    <location>
        <begin position="2259"/>
        <end position="2348"/>
    </location>
</feature>
<dbReference type="SMART" id="SM00369">
    <property type="entry name" value="LRR_TYP"/>
    <property type="match status" value="6"/>
</dbReference>
<dbReference type="InterPro" id="IPR013783">
    <property type="entry name" value="Ig-like_fold"/>
</dbReference>
<dbReference type="InterPro" id="IPR003599">
    <property type="entry name" value="Ig_sub"/>
</dbReference>
<dbReference type="InterPro" id="IPR000483">
    <property type="entry name" value="Cys-rich_flank_reg_C"/>
</dbReference>
<dbReference type="InterPro" id="IPR001611">
    <property type="entry name" value="Leu-rich_rpt"/>
</dbReference>
<protein>
    <submittedName>
        <fullName evidence="10">Transcript variant X1</fullName>
    </submittedName>
</protein>
<feature type="compositionally biased region" description="Polar residues" evidence="7">
    <location>
        <begin position="1235"/>
        <end position="1245"/>
    </location>
</feature>
<dbReference type="FunFam" id="2.60.40.10:FF:001402">
    <property type="entry name" value="Matrix remodeling associated 5"/>
    <property type="match status" value="1"/>
</dbReference>
<dbReference type="SMART" id="SM00082">
    <property type="entry name" value="LRRCT"/>
    <property type="match status" value="1"/>
</dbReference>
<evidence type="ECO:0000313" key="11">
    <source>
        <dbReference type="Proteomes" id="UP000822369"/>
    </source>
</evidence>
<dbReference type="KEGG" id="nfu:107382895"/>
<dbReference type="OrthoDB" id="10062932at2759"/>
<keyword evidence="3" id="KW-0677">Repeat</keyword>
<dbReference type="OMA" id="LMKPPKI"/>
<keyword evidence="6" id="KW-0393">Immunoglobulin domain</keyword>
<feature type="domain" description="Ig-like" evidence="9">
    <location>
        <begin position="1460"/>
        <end position="1554"/>
    </location>
</feature>
<feature type="domain" description="Ig-like" evidence="9">
    <location>
        <begin position="1658"/>
        <end position="1749"/>
    </location>
</feature>
<dbReference type="InterPro" id="IPR032675">
    <property type="entry name" value="LRR_dom_sf"/>
</dbReference>
<dbReference type="Gene3D" id="3.80.10.10">
    <property type="entry name" value="Ribonuclease Inhibitor"/>
    <property type="match status" value="2"/>
</dbReference>
<dbReference type="Pfam" id="PF13855">
    <property type="entry name" value="LRR_8"/>
    <property type="match status" value="1"/>
</dbReference>
<dbReference type="Proteomes" id="UP000822369">
    <property type="component" value="Chromosome 2"/>
</dbReference>
<feature type="region of interest" description="Disordered" evidence="7">
    <location>
        <begin position="1234"/>
        <end position="1253"/>
    </location>
</feature>
<feature type="domain" description="Ig-like" evidence="9">
    <location>
        <begin position="1865"/>
        <end position="1964"/>
    </location>
</feature>
<feature type="signal peptide" evidence="8">
    <location>
        <begin position="1"/>
        <end position="36"/>
    </location>
</feature>
<dbReference type="PROSITE" id="PS50835">
    <property type="entry name" value="IG_LIKE"/>
    <property type="match status" value="11"/>
</dbReference>
<dbReference type="PANTHER" id="PTHR45842">
    <property type="entry name" value="SYNAPTIC ADHESION-LIKE MOLECULE SALM"/>
    <property type="match status" value="1"/>
</dbReference>
<gene>
    <name evidence="10" type="ORF">G4P62_000087</name>
</gene>
<evidence type="ECO:0000256" key="8">
    <source>
        <dbReference type="SAM" id="SignalP"/>
    </source>
</evidence>
<dbReference type="Pfam" id="PF07679">
    <property type="entry name" value="I-set"/>
    <property type="match status" value="8"/>
</dbReference>
<feature type="region of interest" description="Disordered" evidence="7">
    <location>
        <begin position="1139"/>
        <end position="1159"/>
    </location>
</feature>
<evidence type="ECO:0000313" key="10">
    <source>
        <dbReference type="EMBL" id="KAF7227862.1"/>
    </source>
</evidence>
<feature type="chain" id="PRO_5039482460" evidence="8">
    <location>
        <begin position="37"/>
        <end position="2449"/>
    </location>
</feature>
<dbReference type="SUPFAM" id="SSF48726">
    <property type="entry name" value="Immunoglobulin"/>
    <property type="match status" value="12"/>
</dbReference>
<dbReference type="InterPro" id="IPR036179">
    <property type="entry name" value="Ig-like_dom_sf"/>
</dbReference>
<dbReference type="InterPro" id="IPR003591">
    <property type="entry name" value="Leu-rich_rpt_typical-subtyp"/>
</dbReference>
<feature type="compositionally biased region" description="Low complexity" evidence="7">
    <location>
        <begin position="784"/>
        <end position="802"/>
    </location>
</feature>
<feature type="compositionally biased region" description="Basic residues" evidence="7">
    <location>
        <begin position="906"/>
        <end position="923"/>
    </location>
</feature>
<feature type="domain" description="Ig-like" evidence="9">
    <location>
        <begin position="2061"/>
        <end position="2156"/>
    </location>
</feature>
<feature type="domain" description="Ig-like" evidence="9">
    <location>
        <begin position="2354"/>
        <end position="2447"/>
    </location>
</feature>
<feature type="domain" description="Ig-like" evidence="9">
    <location>
        <begin position="587"/>
        <end position="677"/>
    </location>
</feature>
<evidence type="ECO:0000256" key="3">
    <source>
        <dbReference type="ARBA" id="ARBA00022737"/>
    </source>
</evidence>
<dbReference type="InterPro" id="IPR013098">
    <property type="entry name" value="Ig_I-set"/>
</dbReference>
<dbReference type="CDD" id="cd00096">
    <property type="entry name" value="Ig"/>
    <property type="match status" value="4"/>
</dbReference>
<feature type="compositionally biased region" description="Pro residues" evidence="7">
    <location>
        <begin position="1406"/>
        <end position="1418"/>
    </location>
</feature>
<evidence type="ECO:0000256" key="1">
    <source>
        <dbReference type="ARBA" id="ARBA00022614"/>
    </source>
</evidence>
<dbReference type="InterPro" id="IPR050467">
    <property type="entry name" value="LRFN"/>
</dbReference>
<feature type="compositionally biased region" description="Polar residues" evidence="7">
    <location>
        <begin position="1182"/>
        <end position="1196"/>
    </location>
</feature>
<feature type="compositionally biased region" description="Low complexity" evidence="7">
    <location>
        <begin position="933"/>
        <end position="942"/>
    </location>
</feature>
<name>A0A9D2YWA5_NOTFU</name>
<dbReference type="Pfam" id="PF13927">
    <property type="entry name" value="Ig_3"/>
    <property type="match status" value="3"/>
</dbReference>
<dbReference type="SUPFAM" id="SSF52058">
    <property type="entry name" value="L domain-like"/>
    <property type="match status" value="1"/>
</dbReference>
<keyword evidence="2 8" id="KW-0732">Signal</keyword>
<keyword evidence="1" id="KW-0433">Leucine-rich repeat</keyword>
<feature type="domain" description="Ig-like" evidence="9">
    <location>
        <begin position="1558"/>
        <end position="1648"/>
    </location>
</feature>
<keyword evidence="5" id="KW-0325">Glycoprotein</keyword>
<evidence type="ECO:0000256" key="5">
    <source>
        <dbReference type="ARBA" id="ARBA00023180"/>
    </source>
</evidence>
<proteinExistence type="predicted"/>
<dbReference type="PANTHER" id="PTHR45842:SF25">
    <property type="entry name" value="CARBOXYPEPTIDASE N SUBUNIT 2-LIKE"/>
    <property type="match status" value="1"/>
</dbReference>
<organism evidence="10 11">
    <name type="scientific">Nothobranchius furzeri</name>
    <name type="common">Turquoise killifish</name>
    <dbReference type="NCBI Taxonomy" id="105023"/>
    <lineage>
        <taxon>Eukaryota</taxon>
        <taxon>Metazoa</taxon>
        <taxon>Chordata</taxon>
        <taxon>Craniata</taxon>
        <taxon>Vertebrata</taxon>
        <taxon>Euteleostomi</taxon>
        <taxon>Actinopterygii</taxon>
        <taxon>Neopterygii</taxon>
        <taxon>Teleostei</taxon>
        <taxon>Neoteleostei</taxon>
        <taxon>Acanthomorphata</taxon>
        <taxon>Ovalentaria</taxon>
        <taxon>Atherinomorphae</taxon>
        <taxon>Cyprinodontiformes</taxon>
        <taxon>Nothobranchiidae</taxon>
        <taxon>Nothobranchius</taxon>
    </lineage>
</organism>
<dbReference type="SMART" id="SM00408">
    <property type="entry name" value="IGc2"/>
    <property type="match status" value="12"/>
</dbReference>
<dbReference type="SMART" id="SM00409">
    <property type="entry name" value="IG"/>
    <property type="match status" value="12"/>
</dbReference>
<dbReference type="FunFam" id="2.60.40.10:FF:001377">
    <property type="entry name" value="Matrix remodeling associated 5"/>
    <property type="match status" value="1"/>
</dbReference>
<feature type="region of interest" description="Disordered" evidence="7">
    <location>
        <begin position="1373"/>
        <end position="1418"/>
    </location>
</feature>
<dbReference type="SMART" id="SM00013">
    <property type="entry name" value="LRRNT"/>
    <property type="match status" value="1"/>
</dbReference>
<feature type="compositionally biased region" description="Pro residues" evidence="7">
    <location>
        <begin position="1377"/>
        <end position="1392"/>
    </location>
</feature>
<evidence type="ECO:0000256" key="6">
    <source>
        <dbReference type="ARBA" id="ARBA00023319"/>
    </source>
</evidence>
<evidence type="ECO:0000256" key="4">
    <source>
        <dbReference type="ARBA" id="ARBA00023157"/>
    </source>
</evidence>
<dbReference type="InterPro" id="IPR013106">
    <property type="entry name" value="Ig_V-set"/>
</dbReference>
<evidence type="ECO:0000259" key="9">
    <source>
        <dbReference type="PROSITE" id="PS50835"/>
    </source>
</evidence>
<dbReference type="InterPro" id="IPR003598">
    <property type="entry name" value="Ig_sub2"/>
</dbReference>
<dbReference type="InterPro" id="IPR000372">
    <property type="entry name" value="LRRNT"/>
</dbReference>
<dbReference type="InterPro" id="IPR007110">
    <property type="entry name" value="Ig-like_dom"/>
</dbReference>
<evidence type="ECO:0000256" key="7">
    <source>
        <dbReference type="SAM" id="MobiDB-lite"/>
    </source>
</evidence>
<feature type="region of interest" description="Disordered" evidence="7">
    <location>
        <begin position="769"/>
        <end position="802"/>
    </location>
</feature>
<accession>A0A9D2YWA5</accession>
<feature type="region of interest" description="Disordered" evidence="7">
    <location>
        <begin position="1050"/>
        <end position="1085"/>
    </location>
</feature>
<keyword evidence="4" id="KW-1015">Disulfide bond</keyword>
<evidence type="ECO:0000256" key="2">
    <source>
        <dbReference type="ARBA" id="ARBA00022729"/>
    </source>
</evidence>
<dbReference type="SMART" id="SM00406">
    <property type="entry name" value="IGv"/>
    <property type="match status" value="5"/>
</dbReference>
<reference evidence="10" key="1">
    <citation type="submission" date="2020-03" db="EMBL/GenBank/DDBJ databases">
        <title>Intra-Species Differences in Population Size shape Life History and Genome Evolution.</title>
        <authorList>
            <person name="Willemsen D."/>
            <person name="Cui R."/>
            <person name="Valenzano D.R."/>
        </authorList>
    </citation>
    <scope>NUCLEOTIDE SEQUENCE</scope>
    <source>
        <strain evidence="10">GRZ</strain>
        <tissue evidence="10">Whole</tissue>
    </source>
</reference>